<comment type="caution">
    <text evidence="13">The sequence shown here is derived from an EMBL/GenBank/DDBJ whole genome shotgun (WGS) entry which is preliminary data.</text>
</comment>
<dbReference type="InterPro" id="IPR044751">
    <property type="entry name" value="Ion_transp-like_CBS"/>
</dbReference>
<dbReference type="SMART" id="SM01091">
    <property type="entry name" value="CorC_HlyC"/>
    <property type="match status" value="1"/>
</dbReference>
<dbReference type="Gene3D" id="3.30.465.10">
    <property type="match status" value="1"/>
</dbReference>
<dbReference type="InterPro" id="IPR016169">
    <property type="entry name" value="FAD-bd_PCMH_sub2"/>
</dbReference>
<keyword evidence="6 8" id="KW-0129">CBS domain</keyword>
<feature type="domain" description="CBS" evidence="11">
    <location>
        <begin position="206"/>
        <end position="264"/>
    </location>
</feature>
<feature type="transmembrane region" description="Helical" evidence="10">
    <location>
        <begin position="123"/>
        <end position="148"/>
    </location>
</feature>
<dbReference type="Gene3D" id="3.10.580.10">
    <property type="entry name" value="CBS-domain"/>
    <property type="match status" value="1"/>
</dbReference>
<evidence type="ECO:0000313" key="13">
    <source>
        <dbReference type="EMBL" id="HIT86183.1"/>
    </source>
</evidence>
<dbReference type="EMBL" id="DVLU01000104">
    <property type="protein sequence ID" value="HIT86183.1"/>
    <property type="molecule type" value="Genomic_DNA"/>
</dbReference>
<keyword evidence="7 9" id="KW-0472">Membrane</keyword>
<evidence type="ECO:0000256" key="7">
    <source>
        <dbReference type="ARBA" id="ARBA00023136"/>
    </source>
</evidence>
<dbReference type="GO" id="GO:0005886">
    <property type="term" value="C:plasma membrane"/>
    <property type="evidence" value="ECO:0007669"/>
    <property type="project" value="TreeGrafter"/>
</dbReference>
<evidence type="ECO:0000256" key="1">
    <source>
        <dbReference type="ARBA" id="ARBA00004141"/>
    </source>
</evidence>
<dbReference type="InterPro" id="IPR046342">
    <property type="entry name" value="CBS_dom_sf"/>
</dbReference>
<sequence length="417" mass="46673">MDSDSISQIIFIAVLIMMSAYFSASETAFFSMNKIRMKSMASNGNKRAKLVLKLAEDYDKLLSTLLIGNNIVNIGSSALATVMFVKWLGNSGASASTAVMTVIVLIFGEITPKSMAKNSPESFAMFSAPILRVINIILSPLNFIFSGWQKLVHKLFKPQDDRGVTEEELLTMVEEAQNDGGIDSHESELIRNAIEFNDIEVVDIHTNRVDVVAIDIEDSNEKVAKVFRENGYTRLPVYKDSIDNIIGILNQKDFNNAVNDGLTVEQVMSEPVFVIPSMKISQLLTLLQKEKSHMAVIIDEYGGTVGIVTLEDILEELVGEIWDEHDEVVESIVKLGENKYKVLCNSNLDNLFDMFGLKNDYDISTVGGWVVEKFERIPDEGDSFRYENLRVVVTKRDSRHVNEITVEVLEPQPAEDE</sequence>
<dbReference type="InterPro" id="IPR002550">
    <property type="entry name" value="CNNM"/>
</dbReference>
<dbReference type="InterPro" id="IPR005170">
    <property type="entry name" value="Transptr-assoc_dom"/>
</dbReference>
<evidence type="ECO:0000256" key="6">
    <source>
        <dbReference type="ARBA" id="ARBA00023122"/>
    </source>
</evidence>
<dbReference type="GO" id="GO:0050660">
    <property type="term" value="F:flavin adenine dinucleotide binding"/>
    <property type="evidence" value="ECO:0007669"/>
    <property type="project" value="InterPro"/>
</dbReference>
<keyword evidence="5 9" id="KW-1133">Transmembrane helix</keyword>
<keyword evidence="3 9" id="KW-0812">Transmembrane</keyword>
<dbReference type="PANTHER" id="PTHR22777">
    <property type="entry name" value="HEMOLYSIN-RELATED"/>
    <property type="match status" value="1"/>
</dbReference>
<dbReference type="SUPFAM" id="SSF54631">
    <property type="entry name" value="CBS-domain pair"/>
    <property type="match status" value="1"/>
</dbReference>
<feature type="domain" description="CNNM transmembrane" evidence="12">
    <location>
        <begin position="1"/>
        <end position="186"/>
    </location>
</feature>
<reference evidence="13" key="1">
    <citation type="submission" date="2020-10" db="EMBL/GenBank/DDBJ databases">
        <authorList>
            <person name="Gilroy R."/>
        </authorList>
    </citation>
    <scope>NUCLEOTIDE SEQUENCE</scope>
    <source>
        <strain evidence="13">CHK181-108</strain>
    </source>
</reference>
<dbReference type="AlphaFoldDB" id="A0A9D1H4M5"/>
<dbReference type="PANTHER" id="PTHR22777:SF17">
    <property type="entry name" value="UPF0053 PROTEIN SLL0260"/>
    <property type="match status" value="1"/>
</dbReference>
<organism evidence="13 14">
    <name type="scientific">Candidatus Ornithomonoglobus intestinigallinarum</name>
    <dbReference type="NCBI Taxonomy" id="2840894"/>
    <lineage>
        <taxon>Bacteria</taxon>
        <taxon>Bacillati</taxon>
        <taxon>Bacillota</taxon>
        <taxon>Clostridia</taxon>
        <taxon>Candidatus Ornithomonoglobus</taxon>
    </lineage>
</organism>
<feature type="domain" description="CBS" evidence="11">
    <location>
        <begin position="267"/>
        <end position="327"/>
    </location>
</feature>
<feature type="transmembrane region" description="Helical" evidence="10">
    <location>
        <begin position="91"/>
        <end position="111"/>
    </location>
</feature>
<evidence type="ECO:0000256" key="10">
    <source>
        <dbReference type="SAM" id="Phobius"/>
    </source>
</evidence>
<evidence type="ECO:0000256" key="2">
    <source>
        <dbReference type="ARBA" id="ARBA00006337"/>
    </source>
</evidence>
<name>A0A9D1H4M5_9FIRM</name>
<dbReference type="InterPro" id="IPR036318">
    <property type="entry name" value="FAD-bd_PCMH-like_sf"/>
</dbReference>
<dbReference type="Pfam" id="PF03471">
    <property type="entry name" value="CorC_HlyC"/>
    <property type="match status" value="1"/>
</dbReference>
<dbReference type="CDD" id="cd04590">
    <property type="entry name" value="CBS_pair_CorC_HlyC_assoc"/>
    <property type="match status" value="1"/>
</dbReference>
<feature type="transmembrane region" description="Helical" evidence="10">
    <location>
        <begin position="6"/>
        <end position="30"/>
    </location>
</feature>
<evidence type="ECO:0000259" key="12">
    <source>
        <dbReference type="PROSITE" id="PS51846"/>
    </source>
</evidence>
<keyword evidence="4" id="KW-0677">Repeat</keyword>
<dbReference type="PROSITE" id="PS51371">
    <property type="entry name" value="CBS"/>
    <property type="match status" value="2"/>
</dbReference>
<dbReference type="Pfam" id="PF01595">
    <property type="entry name" value="CNNM"/>
    <property type="match status" value="1"/>
</dbReference>
<dbReference type="SUPFAM" id="SSF56176">
    <property type="entry name" value="FAD-binding/transporter-associated domain-like"/>
    <property type="match status" value="1"/>
</dbReference>
<dbReference type="Pfam" id="PF00571">
    <property type="entry name" value="CBS"/>
    <property type="match status" value="2"/>
</dbReference>
<evidence type="ECO:0000256" key="8">
    <source>
        <dbReference type="PROSITE-ProRule" id="PRU00703"/>
    </source>
</evidence>
<gene>
    <name evidence="13" type="ORF">IAA60_09830</name>
</gene>
<evidence type="ECO:0000259" key="11">
    <source>
        <dbReference type="PROSITE" id="PS51371"/>
    </source>
</evidence>
<dbReference type="InterPro" id="IPR000644">
    <property type="entry name" value="CBS_dom"/>
</dbReference>
<evidence type="ECO:0000256" key="4">
    <source>
        <dbReference type="ARBA" id="ARBA00022737"/>
    </source>
</evidence>
<dbReference type="PROSITE" id="PS51846">
    <property type="entry name" value="CNNM"/>
    <property type="match status" value="1"/>
</dbReference>
<accession>A0A9D1H4M5</accession>
<reference evidence="13" key="2">
    <citation type="journal article" date="2021" name="PeerJ">
        <title>Extensive microbial diversity within the chicken gut microbiome revealed by metagenomics and culture.</title>
        <authorList>
            <person name="Gilroy R."/>
            <person name="Ravi A."/>
            <person name="Getino M."/>
            <person name="Pursley I."/>
            <person name="Horton D.L."/>
            <person name="Alikhan N.F."/>
            <person name="Baker D."/>
            <person name="Gharbi K."/>
            <person name="Hall N."/>
            <person name="Watson M."/>
            <person name="Adriaenssens E.M."/>
            <person name="Foster-Nyarko E."/>
            <person name="Jarju S."/>
            <person name="Secka A."/>
            <person name="Antonio M."/>
            <person name="Oren A."/>
            <person name="Chaudhuri R.R."/>
            <person name="La Ragione R."/>
            <person name="Hildebrand F."/>
            <person name="Pallen M.J."/>
        </authorList>
    </citation>
    <scope>NUCLEOTIDE SEQUENCE</scope>
    <source>
        <strain evidence="13">CHK181-108</strain>
    </source>
</reference>
<dbReference type="SMART" id="SM00116">
    <property type="entry name" value="CBS"/>
    <property type="match status" value="2"/>
</dbReference>
<dbReference type="FunFam" id="3.10.580.10:FF:000002">
    <property type="entry name" value="Magnesium/cobalt efflux protein CorC"/>
    <property type="match status" value="1"/>
</dbReference>
<evidence type="ECO:0000313" key="14">
    <source>
        <dbReference type="Proteomes" id="UP000824165"/>
    </source>
</evidence>
<evidence type="ECO:0000256" key="9">
    <source>
        <dbReference type="PROSITE-ProRule" id="PRU01193"/>
    </source>
</evidence>
<proteinExistence type="inferred from homology"/>
<dbReference type="Proteomes" id="UP000824165">
    <property type="component" value="Unassembled WGS sequence"/>
</dbReference>
<protein>
    <submittedName>
        <fullName evidence="13">HlyC/CorC family transporter</fullName>
    </submittedName>
</protein>
<comment type="similarity">
    <text evidence="2">Belongs to the UPF0053 family.</text>
</comment>
<comment type="subcellular location">
    <subcellularLocation>
        <location evidence="1">Membrane</location>
        <topology evidence="1">Multi-pass membrane protein</topology>
    </subcellularLocation>
</comment>
<evidence type="ECO:0000256" key="3">
    <source>
        <dbReference type="ARBA" id="ARBA00022692"/>
    </source>
</evidence>
<evidence type="ECO:0000256" key="5">
    <source>
        <dbReference type="ARBA" id="ARBA00022989"/>
    </source>
</evidence>